<evidence type="ECO:0000256" key="5">
    <source>
        <dbReference type="ARBA" id="ARBA00022741"/>
    </source>
</evidence>
<keyword evidence="4 9" id="KW-0812">Transmembrane</keyword>
<evidence type="ECO:0000313" key="12">
    <source>
        <dbReference type="EMBL" id="RJG48166.1"/>
    </source>
</evidence>
<dbReference type="FunFam" id="3.40.50.300:FF:000299">
    <property type="entry name" value="ABC transporter ATP-binding protein/permease"/>
    <property type="match status" value="1"/>
</dbReference>
<sequence>MNEFLRLCALMRPQLGWMLLGALVSLLSLLANISLLAVSGWFLTIMAMAGLTGASINYFTPGAIVRFLAIVRTVGKYAERLVTHQATFKVIAHLRVHFYRQLEPLIPYHQLQLRSGDLMSRMQQDIDHIDNFYLRILLPLTLALISVPLVCSAVAYFSPLLALWVAAALLLLGLGIPFLSYLWCKRSAVQQVALTATLKLQLVDSVSAIKEVLVYQLTGSYQQQINRVSQELYQVELALHRRQTLFESMSFILINMMVLISLLITVPLAQQGHLAPEYIASLALLILVCVETVLALPLAMQLLPATLASARRLFEIMDKSVPQESEHPEGSAVENAVLGEVAFKRVSFSYPDAKEPVLKNINLSLQPGEKVAIIGASGAGKSTLVNLLMGFWPIEQGQLTIAGVPIAKIKAQELRQYTALMSQSGHVFKSTIADNLRLAQPNMTETQMHSALDSAGLKAWIASLPDGVNTWLGETGSGLSGGQKQRLMLAQALLRESHVLVLDEPTKGLDPLTEQSIVNKLSLHLARTQQSLIMITHKPVMLQQMDNIVVMEQGHIVAQGKHGDLLDSCAYYQDLLDYF</sequence>
<evidence type="ECO:0000256" key="1">
    <source>
        <dbReference type="ARBA" id="ARBA00004651"/>
    </source>
</evidence>
<dbReference type="Pfam" id="PF00005">
    <property type="entry name" value="ABC_tran"/>
    <property type="match status" value="1"/>
</dbReference>
<protein>
    <submittedName>
        <fullName evidence="12">Thiol reductant ABC exporter subunit CydC</fullName>
    </submittedName>
</protein>
<feature type="transmembrane region" description="Helical" evidence="9">
    <location>
        <begin position="245"/>
        <end position="266"/>
    </location>
</feature>
<dbReference type="EMBL" id="QZCH01000009">
    <property type="protein sequence ID" value="RJG48166.1"/>
    <property type="molecule type" value="Genomic_DNA"/>
</dbReference>
<comment type="caution">
    <text evidence="12">The sequence shown here is derived from an EMBL/GenBank/DDBJ whole genome shotgun (WGS) entry which is preliminary data.</text>
</comment>
<evidence type="ECO:0000256" key="2">
    <source>
        <dbReference type="ARBA" id="ARBA00022448"/>
    </source>
</evidence>
<reference evidence="12 13" key="2">
    <citation type="submission" date="2019-01" db="EMBL/GenBank/DDBJ databases">
        <title>Motilimonas pumilus sp. nov., isolated from the gut of sea cucumber (Apostichopus japonicus).</title>
        <authorList>
            <person name="Wang F.-Q."/>
            <person name="Ren L.-H."/>
            <person name="Lin Y.-W."/>
            <person name="Sun G.-H."/>
            <person name="Du Z.-J."/>
            <person name="Zhao J.-X."/>
            <person name="Liu X.-J."/>
            <person name="Liu L.-J."/>
        </authorList>
    </citation>
    <scope>NUCLEOTIDE SEQUENCE [LARGE SCALE GENOMIC DNA]</scope>
    <source>
        <strain evidence="12 13">PLHSC7-2</strain>
    </source>
</reference>
<feature type="transmembrane region" description="Helical" evidence="9">
    <location>
        <begin position="41"/>
        <end position="60"/>
    </location>
</feature>
<feature type="domain" description="ABC transmembrane type-1" evidence="11">
    <location>
        <begin position="19"/>
        <end position="305"/>
    </location>
</feature>
<evidence type="ECO:0000259" key="10">
    <source>
        <dbReference type="PROSITE" id="PS50893"/>
    </source>
</evidence>
<dbReference type="InterPro" id="IPR003593">
    <property type="entry name" value="AAA+_ATPase"/>
</dbReference>
<feature type="transmembrane region" description="Helical" evidence="9">
    <location>
        <begin position="278"/>
        <end position="303"/>
    </location>
</feature>
<evidence type="ECO:0000256" key="9">
    <source>
        <dbReference type="SAM" id="Phobius"/>
    </source>
</evidence>
<dbReference type="InterPro" id="IPR003439">
    <property type="entry name" value="ABC_transporter-like_ATP-bd"/>
</dbReference>
<dbReference type="InterPro" id="IPR039421">
    <property type="entry name" value="Type_1_exporter"/>
</dbReference>
<dbReference type="GO" id="GO:0045454">
    <property type="term" value="P:cell redox homeostasis"/>
    <property type="evidence" value="ECO:0007669"/>
    <property type="project" value="InterPro"/>
</dbReference>
<keyword evidence="3" id="KW-1003">Cell membrane</keyword>
<evidence type="ECO:0000256" key="3">
    <source>
        <dbReference type="ARBA" id="ARBA00022475"/>
    </source>
</evidence>
<accession>A0A418YFJ9</accession>
<proteinExistence type="predicted"/>
<dbReference type="InterPro" id="IPR027417">
    <property type="entry name" value="P-loop_NTPase"/>
</dbReference>
<feature type="transmembrane region" description="Helical" evidence="9">
    <location>
        <begin position="132"/>
        <end position="157"/>
    </location>
</feature>
<dbReference type="InterPro" id="IPR014223">
    <property type="entry name" value="ABC_CydC/D"/>
</dbReference>
<keyword evidence="2" id="KW-0813">Transport</keyword>
<gene>
    <name evidence="12" type="primary">cydC</name>
    <name evidence="12" type="ORF">D1Z90_08860</name>
</gene>
<dbReference type="GO" id="GO:0016887">
    <property type="term" value="F:ATP hydrolysis activity"/>
    <property type="evidence" value="ECO:0007669"/>
    <property type="project" value="InterPro"/>
</dbReference>
<dbReference type="InterPro" id="IPR017871">
    <property type="entry name" value="ABC_transporter-like_CS"/>
</dbReference>
<dbReference type="PANTHER" id="PTHR43394:SF1">
    <property type="entry name" value="ATP-BINDING CASSETTE SUB-FAMILY B MEMBER 10, MITOCHONDRIAL"/>
    <property type="match status" value="1"/>
</dbReference>
<keyword evidence="13" id="KW-1185">Reference proteome</keyword>
<feature type="transmembrane region" description="Helical" evidence="9">
    <location>
        <begin position="163"/>
        <end position="184"/>
    </location>
</feature>
<evidence type="ECO:0000256" key="4">
    <source>
        <dbReference type="ARBA" id="ARBA00022692"/>
    </source>
</evidence>
<comment type="subcellular location">
    <subcellularLocation>
        <location evidence="1">Cell membrane</location>
        <topology evidence="1">Multi-pass membrane protein</topology>
    </subcellularLocation>
</comment>
<dbReference type="GO" id="GO:0005524">
    <property type="term" value="F:ATP binding"/>
    <property type="evidence" value="ECO:0007669"/>
    <property type="project" value="UniProtKB-KW"/>
</dbReference>
<dbReference type="GO" id="GO:0005886">
    <property type="term" value="C:plasma membrane"/>
    <property type="evidence" value="ECO:0007669"/>
    <property type="project" value="UniProtKB-SubCell"/>
</dbReference>
<reference evidence="12 13" key="1">
    <citation type="submission" date="2018-09" db="EMBL/GenBank/DDBJ databases">
        <authorList>
            <person name="Wang F."/>
        </authorList>
    </citation>
    <scope>NUCLEOTIDE SEQUENCE [LARGE SCALE GENOMIC DNA]</scope>
    <source>
        <strain evidence="12 13">PLHSC7-2</strain>
    </source>
</reference>
<keyword evidence="8 9" id="KW-0472">Membrane</keyword>
<dbReference type="Pfam" id="PF00664">
    <property type="entry name" value="ABC_membrane"/>
    <property type="match status" value="1"/>
</dbReference>
<dbReference type="GO" id="GO:0034775">
    <property type="term" value="P:glutathione transmembrane transport"/>
    <property type="evidence" value="ECO:0007669"/>
    <property type="project" value="InterPro"/>
</dbReference>
<evidence type="ECO:0000313" key="13">
    <source>
        <dbReference type="Proteomes" id="UP000283255"/>
    </source>
</evidence>
<dbReference type="PROSITE" id="PS50929">
    <property type="entry name" value="ABC_TM1F"/>
    <property type="match status" value="1"/>
</dbReference>
<dbReference type="Gene3D" id="3.40.50.300">
    <property type="entry name" value="P-loop containing nucleotide triphosphate hydrolases"/>
    <property type="match status" value="1"/>
</dbReference>
<organism evidence="12 13">
    <name type="scientific">Motilimonas pumila</name>
    <dbReference type="NCBI Taxonomy" id="2303987"/>
    <lineage>
        <taxon>Bacteria</taxon>
        <taxon>Pseudomonadati</taxon>
        <taxon>Pseudomonadota</taxon>
        <taxon>Gammaproteobacteria</taxon>
        <taxon>Alteromonadales</taxon>
        <taxon>Alteromonadales genera incertae sedis</taxon>
        <taxon>Motilimonas</taxon>
    </lineage>
</organism>
<dbReference type="PROSITE" id="PS50893">
    <property type="entry name" value="ABC_TRANSPORTER_2"/>
    <property type="match status" value="1"/>
</dbReference>
<dbReference type="PANTHER" id="PTHR43394">
    <property type="entry name" value="ATP-DEPENDENT PERMEASE MDL1, MITOCHONDRIAL"/>
    <property type="match status" value="1"/>
</dbReference>
<dbReference type="InterPro" id="IPR036640">
    <property type="entry name" value="ABC1_TM_sf"/>
</dbReference>
<dbReference type="SUPFAM" id="SSF52540">
    <property type="entry name" value="P-loop containing nucleoside triphosphate hydrolases"/>
    <property type="match status" value="1"/>
</dbReference>
<dbReference type="PROSITE" id="PS00211">
    <property type="entry name" value="ABC_TRANSPORTER_1"/>
    <property type="match status" value="1"/>
</dbReference>
<evidence type="ECO:0000256" key="8">
    <source>
        <dbReference type="ARBA" id="ARBA00023136"/>
    </source>
</evidence>
<feature type="domain" description="ABC transporter" evidence="10">
    <location>
        <begin position="341"/>
        <end position="578"/>
    </location>
</feature>
<dbReference type="CDD" id="cd18585">
    <property type="entry name" value="ABC_6TM_CydC"/>
    <property type="match status" value="1"/>
</dbReference>
<evidence type="ECO:0000256" key="7">
    <source>
        <dbReference type="ARBA" id="ARBA00022989"/>
    </source>
</evidence>
<dbReference type="InterPro" id="IPR011527">
    <property type="entry name" value="ABC1_TM_dom"/>
</dbReference>
<dbReference type="GO" id="GO:0015421">
    <property type="term" value="F:ABC-type oligopeptide transporter activity"/>
    <property type="evidence" value="ECO:0007669"/>
    <property type="project" value="TreeGrafter"/>
</dbReference>
<dbReference type="AlphaFoldDB" id="A0A418YFJ9"/>
<dbReference type="NCBIfam" id="TIGR02868">
    <property type="entry name" value="CydC"/>
    <property type="match status" value="1"/>
</dbReference>
<evidence type="ECO:0000256" key="6">
    <source>
        <dbReference type="ARBA" id="ARBA00022840"/>
    </source>
</evidence>
<dbReference type="Proteomes" id="UP000283255">
    <property type="component" value="Unassembled WGS sequence"/>
</dbReference>
<dbReference type="OrthoDB" id="9802264at2"/>
<dbReference type="SUPFAM" id="SSF90123">
    <property type="entry name" value="ABC transporter transmembrane region"/>
    <property type="match status" value="1"/>
</dbReference>
<feature type="transmembrane region" description="Helical" evidence="9">
    <location>
        <begin position="15"/>
        <end position="35"/>
    </location>
</feature>
<dbReference type="RefSeq" id="WP_119910392.1">
    <property type="nucleotide sequence ID" value="NZ_QZCH01000009.1"/>
</dbReference>
<name>A0A418YFJ9_9GAMM</name>
<keyword evidence="5" id="KW-0547">Nucleotide-binding</keyword>
<evidence type="ECO:0000259" key="11">
    <source>
        <dbReference type="PROSITE" id="PS50929"/>
    </source>
</evidence>
<dbReference type="SMART" id="SM00382">
    <property type="entry name" value="AAA"/>
    <property type="match status" value="1"/>
</dbReference>
<dbReference type="Gene3D" id="1.20.1560.10">
    <property type="entry name" value="ABC transporter type 1, transmembrane domain"/>
    <property type="match status" value="1"/>
</dbReference>
<keyword evidence="6" id="KW-0067">ATP-binding</keyword>
<keyword evidence="7 9" id="KW-1133">Transmembrane helix</keyword>